<dbReference type="AlphaFoldDB" id="E5XKL2"/>
<dbReference type="STRING" id="679197.HMPREF9336_00031"/>
<evidence type="ECO:0000313" key="3">
    <source>
        <dbReference type="EMBL" id="EFV15124.1"/>
    </source>
</evidence>
<organism evidence="3 4">
    <name type="scientific">Segniliparus rugosus (strain ATCC BAA-974 / DSM 45345 / CCUG 50838 / CIP 108380 / JCM 13579 / CDC 945)</name>
    <dbReference type="NCBI Taxonomy" id="679197"/>
    <lineage>
        <taxon>Bacteria</taxon>
        <taxon>Bacillati</taxon>
        <taxon>Actinomycetota</taxon>
        <taxon>Actinomycetes</taxon>
        <taxon>Mycobacteriales</taxon>
        <taxon>Segniliparaceae</taxon>
        <taxon>Segniliparus</taxon>
    </lineage>
</organism>
<keyword evidence="4" id="KW-1185">Reference proteome</keyword>
<dbReference type="OrthoDB" id="9855655at2"/>
<sequence>MTVPRTSSLAPLLSLGLISLVVSGLGPNAAADPQAPYCETLSAALPGIDATYQELKKTADAAAAAADAPAEEEDDEGAPEGSPAKAQQQADLDPDSLLQKEIELADRLAGSLNDLAHQTQEAGLKRIAKEAFDTAGSFAASLREQQDEDTPAPAPRARPNEEAPDPAAAPNVGMLAGLVHQNPTGNAGDDWYANFSYNANKLRNEMNALDHLCQEVDVSQPDGAVAAGNRRAGG</sequence>
<feature type="compositionally biased region" description="Acidic residues" evidence="1">
    <location>
        <begin position="69"/>
        <end position="78"/>
    </location>
</feature>
<dbReference type="EMBL" id="ACZI02000003">
    <property type="protein sequence ID" value="EFV15124.1"/>
    <property type="molecule type" value="Genomic_DNA"/>
</dbReference>
<accession>E5XKL2</accession>
<reference evidence="3 4" key="1">
    <citation type="journal article" date="2011" name="Stand. Genomic Sci.">
        <title>High quality draft genome sequence of Segniliparus rugosus CDC 945(T)= (ATCC BAA-974(T)).</title>
        <authorList>
            <person name="Earl A.M."/>
            <person name="Desjardins C.A."/>
            <person name="Fitzgerald M.G."/>
            <person name="Arachchi H.M."/>
            <person name="Zeng Q."/>
            <person name="Mehta T."/>
            <person name="Griggs A."/>
            <person name="Birren B.W."/>
            <person name="Toney N.C."/>
            <person name="Carr J."/>
            <person name="Posey J."/>
            <person name="Butler W.R."/>
        </authorList>
    </citation>
    <scope>NUCLEOTIDE SEQUENCE [LARGE SCALE GENOMIC DNA]</scope>
    <source>
        <strain evidence="4">ATCC BAA-974 / DSM 45345 / CCUG 50838 / CIP 108380 / JCM 13579 / CDC 945</strain>
    </source>
</reference>
<protein>
    <submittedName>
        <fullName evidence="3">Uncharacterized protein</fullName>
    </submittedName>
</protein>
<comment type="caution">
    <text evidence="3">The sequence shown here is derived from an EMBL/GenBank/DDBJ whole genome shotgun (WGS) entry which is preliminary data.</text>
</comment>
<proteinExistence type="predicted"/>
<dbReference type="RefSeq" id="WP_007466625.1">
    <property type="nucleotide sequence ID" value="NZ_KI391954.1"/>
</dbReference>
<evidence type="ECO:0000256" key="2">
    <source>
        <dbReference type="SAM" id="SignalP"/>
    </source>
</evidence>
<gene>
    <name evidence="3" type="ORF">HMPREF9336_00031</name>
</gene>
<feature type="chain" id="PRO_5039733363" evidence="2">
    <location>
        <begin position="31"/>
        <end position="234"/>
    </location>
</feature>
<feature type="region of interest" description="Disordered" evidence="1">
    <location>
        <begin position="142"/>
        <end position="166"/>
    </location>
</feature>
<feature type="signal peptide" evidence="2">
    <location>
        <begin position="1"/>
        <end position="30"/>
    </location>
</feature>
<dbReference type="HOGENOM" id="CLU_1184394_0_0_11"/>
<evidence type="ECO:0000256" key="1">
    <source>
        <dbReference type="SAM" id="MobiDB-lite"/>
    </source>
</evidence>
<dbReference type="Proteomes" id="UP000004816">
    <property type="component" value="Unassembled WGS sequence"/>
</dbReference>
<evidence type="ECO:0000313" key="4">
    <source>
        <dbReference type="Proteomes" id="UP000004816"/>
    </source>
</evidence>
<feature type="region of interest" description="Disordered" evidence="1">
    <location>
        <begin position="62"/>
        <end position="92"/>
    </location>
</feature>
<name>E5XKL2_SEGRC</name>
<keyword evidence="2" id="KW-0732">Signal</keyword>